<dbReference type="EMBL" id="JAKWFO010000008">
    <property type="protein sequence ID" value="KAI9633860.1"/>
    <property type="molecule type" value="Genomic_DNA"/>
</dbReference>
<reference evidence="3" key="1">
    <citation type="journal article" date="2022" name="G3 (Bethesda)">
        <title>High quality genome of the basidiomycete yeast Dioszegia hungarica PDD-24b-2 isolated from cloud water.</title>
        <authorList>
            <person name="Jarrige D."/>
            <person name="Haridas S."/>
            <person name="Bleykasten-Grosshans C."/>
            <person name="Joly M."/>
            <person name="Nadalig T."/>
            <person name="Sancelme M."/>
            <person name="Vuilleumier S."/>
            <person name="Grigoriev I.V."/>
            <person name="Amato P."/>
            <person name="Bringel F."/>
        </authorList>
    </citation>
    <scope>NUCLEOTIDE SEQUENCE</scope>
    <source>
        <strain evidence="3">PDD-24b-2</strain>
    </source>
</reference>
<organism evidence="3 4">
    <name type="scientific">Dioszegia hungarica</name>
    <dbReference type="NCBI Taxonomy" id="4972"/>
    <lineage>
        <taxon>Eukaryota</taxon>
        <taxon>Fungi</taxon>
        <taxon>Dikarya</taxon>
        <taxon>Basidiomycota</taxon>
        <taxon>Agaricomycotina</taxon>
        <taxon>Tremellomycetes</taxon>
        <taxon>Tremellales</taxon>
        <taxon>Bulleribasidiaceae</taxon>
        <taxon>Dioszegia</taxon>
    </lineage>
</organism>
<proteinExistence type="predicted"/>
<name>A0AA38H4Z6_9TREE</name>
<sequence length="715" mass="80300">MSESQPPPESRTMEYIPEELSREIASHLDLQSALRLARVCKALREAGEMRVYETLDMTGSWGEEAEPNPYSPLDLTTLEARLAIVTTKVDRLMVSLAASPHRVEYVSTVRLEPFDGAIGETAHQLIEVLTQVSHRVRRLDILPQPMDPARTVVGYDKTGCTLFFRFMAATTGPVLAFPRIKHLKYAYPPQAAIPVGDWLMRMSSLEEIDFCSSIGSYRISRPFVGTQVDLPNLRRISVDHQDDRLYAPNDGVLHSLLEIAPELEVLRVRGEWDPQRRDYALQSMETLHKLKTIILVDFEAAEADPSDDELMGITMSRLGMGEGDLVVEELAAKFDELDERRDGHLYDLRLPQAPALRRMTLFSSPRPSLSEYVALGLAPTPAATSHIPRRFLHQLRRTPHLASILYLYLETPFPSTYNPRPAEQAYFVDSSRWVSEGHRGCVIRSYQSPAGVQGQKDFWHVRILSRARESKRGVAYVGTQRCWRDMTEYQGRRVPRDVLQTVYRAAGMESDFDEGGRDMELGPGHAARAGALGPWGRCRTNSTRHNASTAQIHASTTSIAPSCFHPLSPHRRAVPFSILCQPHRTDILHQLPPLGSRGPSRSRHPRVRKPTRHGTARGILAYTHPVPGEAVKAGSIDQTHYQGRRVPRHVLEAVYKEAGMASSFEEGGRGLRLGDGVGAWEIFREWRGTVGDETDEEDNFVLDGTEDDDLLSDDE</sequence>
<feature type="region of interest" description="Disordered" evidence="1">
    <location>
        <begin position="590"/>
        <end position="613"/>
    </location>
</feature>
<dbReference type="SUPFAM" id="SSF81383">
    <property type="entry name" value="F-box domain"/>
    <property type="match status" value="1"/>
</dbReference>
<evidence type="ECO:0000313" key="3">
    <source>
        <dbReference type="EMBL" id="KAI9633860.1"/>
    </source>
</evidence>
<dbReference type="InterPro" id="IPR036047">
    <property type="entry name" value="F-box-like_dom_sf"/>
</dbReference>
<feature type="domain" description="F-box" evidence="2">
    <location>
        <begin position="10"/>
        <end position="55"/>
    </location>
</feature>
<gene>
    <name evidence="3" type="ORF">MKK02DRAFT_28614</name>
</gene>
<dbReference type="SMART" id="SM00256">
    <property type="entry name" value="FBOX"/>
    <property type="match status" value="1"/>
</dbReference>
<keyword evidence="4" id="KW-1185">Reference proteome</keyword>
<dbReference type="RefSeq" id="XP_052943637.1">
    <property type="nucleotide sequence ID" value="XM_053087602.1"/>
</dbReference>
<dbReference type="GeneID" id="77726807"/>
<dbReference type="CDD" id="cd09917">
    <property type="entry name" value="F-box_SF"/>
    <property type="match status" value="1"/>
</dbReference>
<feature type="region of interest" description="Disordered" evidence="1">
    <location>
        <begin position="688"/>
        <end position="715"/>
    </location>
</feature>
<feature type="compositionally biased region" description="Acidic residues" evidence="1">
    <location>
        <begin position="692"/>
        <end position="715"/>
    </location>
</feature>
<feature type="compositionally biased region" description="Basic residues" evidence="1">
    <location>
        <begin position="600"/>
        <end position="613"/>
    </location>
</feature>
<comment type="caution">
    <text evidence="3">The sequence shown here is derived from an EMBL/GenBank/DDBJ whole genome shotgun (WGS) entry which is preliminary data.</text>
</comment>
<dbReference type="InterPro" id="IPR001810">
    <property type="entry name" value="F-box_dom"/>
</dbReference>
<dbReference type="Proteomes" id="UP001164286">
    <property type="component" value="Unassembled WGS sequence"/>
</dbReference>
<evidence type="ECO:0000256" key="1">
    <source>
        <dbReference type="SAM" id="MobiDB-lite"/>
    </source>
</evidence>
<evidence type="ECO:0000259" key="2">
    <source>
        <dbReference type="PROSITE" id="PS50181"/>
    </source>
</evidence>
<dbReference type="AlphaFoldDB" id="A0AA38H4Z6"/>
<evidence type="ECO:0000313" key="4">
    <source>
        <dbReference type="Proteomes" id="UP001164286"/>
    </source>
</evidence>
<dbReference type="Pfam" id="PF12937">
    <property type="entry name" value="F-box-like"/>
    <property type="match status" value="1"/>
</dbReference>
<dbReference type="PROSITE" id="PS50181">
    <property type="entry name" value="FBOX"/>
    <property type="match status" value="1"/>
</dbReference>
<protein>
    <recommendedName>
        <fullName evidence="2">F-box domain-containing protein</fullName>
    </recommendedName>
</protein>
<accession>A0AA38H4Z6</accession>